<dbReference type="OrthoDB" id="2018754at2759"/>
<dbReference type="Pfam" id="PF14649">
    <property type="entry name" value="Spatacsin_C"/>
    <property type="match status" value="1"/>
</dbReference>
<dbReference type="InterPro" id="IPR028103">
    <property type="entry name" value="Spatacsin"/>
</dbReference>
<feature type="non-terminal residue" evidence="2">
    <location>
        <position position="1"/>
    </location>
</feature>
<feature type="domain" description="Spatacsin C-terminal" evidence="1">
    <location>
        <begin position="597"/>
        <end position="885"/>
    </location>
</feature>
<dbReference type="InterPro" id="IPR028107">
    <property type="entry name" value="Spatacsin_C_dom"/>
</dbReference>
<evidence type="ECO:0000313" key="3">
    <source>
        <dbReference type="Proteomes" id="UP000015453"/>
    </source>
</evidence>
<gene>
    <name evidence="2" type="ORF">M569_05077</name>
</gene>
<dbReference type="AlphaFoldDB" id="S8CSA4"/>
<dbReference type="GO" id="GO:0005737">
    <property type="term" value="C:cytoplasm"/>
    <property type="evidence" value="ECO:0007669"/>
    <property type="project" value="TreeGrafter"/>
</dbReference>
<dbReference type="Proteomes" id="UP000015453">
    <property type="component" value="Unassembled WGS sequence"/>
</dbReference>
<organism evidence="2 3">
    <name type="scientific">Genlisea aurea</name>
    <dbReference type="NCBI Taxonomy" id="192259"/>
    <lineage>
        <taxon>Eukaryota</taxon>
        <taxon>Viridiplantae</taxon>
        <taxon>Streptophyta</taxon>
        <taxon>Embryophyta</taxon>
        <taxon>Tracheophyta</taxon>
        <taxon>Spermatophyta</taxon>
        <taxon>Magnoliopsida</taxon>
        <taxon>eudicotyledons</taxon>
        <taxon>Gunneridae</taxon>
        <taxon>Pentapetalae</taxon>
        <taxon>asterids</taxon>
        <taxon>lamiids</taxon>
        <taxon>Lamiales</taxon>
        <taxon>Lentibulariaceae</taxon>
        <taxon>Genlisea</taxon>
    </lineage>
</organism>
<dbReference type="EMBL" id="AUSU01002012">
    <property type="protein sequence ID" value="EPS69685.1"/>
    <property type="molecule type" value="Genomic_DNA"/>
</dbReference>
<keyword evidence="3" id="KW-1185">Reference proteome</keyword>
<evidence type="ECO:0000313" key="2">
    <source>
        <dbReference type="EMBL" id="EPS69685.1"/>
    </source>
</evidence>
<name>S8CSA4_9LAMI</name>
<proteinExistence type="predicted"/>
<comment type="caution">
    <text evidence="2">The sequence shown here is derived from an EMBL/GenBank/DDBJ whole genome shotgun (WGS) entry which is preliminary data.</text>
</comment>
<evidence type="ECO:0000259" key="1">
    <source>
        <dbReference type="Pfam" id="PF14649"/>
    </source>
</evidence>
<sequence>AFSQMRLPDAMAYLGSFSIRIKEESPLALSNMEKERKLDVSWITSTAVKAADVMLAACPSPYEKKCLLKLLAATDFGDAGTVAMKYQKQSWKLDIADPDLRGDECPLLGHETLDDASLLTILEKNGYWEQARSWAKYLEASGDCCWNSATDHVTEVQAEAMISEWKEFLQDVAEERVAIWHHCHALFIRYSYPALKAGQFFLRHADLAEKTTPARELHEMLLLALQWLSGMITQTMCCSLELLHEIEMRVWLLAVEVESHAKSEGEDSSTLSTKASGAGNDSNIIDHTANITMKIDKYVSMLRKKSVEKTTERENSHQAHSSGSAWVNRTKRRAKGIGLSKKPFLDASEKKYESESVTINLRDDSISLDESLKVHSSSWIWEERVEPAELEMAVLSLLDFGQITAARQLQAKLSPENTSSEILLVDTALKLAELSTPNHIVSMSNLDNDVRIVIESFDLPTDNDLIDPLKVLEGLSTILLEGKGRGLFKRIISVMRAANLLEIPFMEAFEKQPIELLQLLSLKAQDSYEEACLLVQTHSMSAASIAQILAESFLKGLLAAHRGGYMDSQKEEGPAPLLWRFSDFLKWAELCPSHSEIGHALMKLVITGQEIPHPCEVELLILSHHFYKLSACLDGVDVLVTLAATRVEDYVSDYDFSCLARLITGVGNFHALNFILEILIENGQLDLLLQKYSDADSSTADAVRRFRMAVITSLKQFTPDDLDSLASVYNHFDMKHDTASLLESRAKQSLQQWFLRTDRNRYIDLLESMLYFTEAAEVYSSIDAGNRTRSSCAQALLVSQQIKMPDTIWLNLSATNARRVLVKQPRFQEALVVAEAYSLNQPTEWALVLWERMLNPELTELFLTDFASVLPLHPSMLLELARFYRLEIQARGSQSHFTVWLSGGGIPAEWVKYVRKSFKFLLRTRDWRLKLQMAVAAGGFDDVVESCNRVLDKVPENAGPLILRKGHGGAYLPLM</sequence>
<protein>
    <recommendedName>
        <fullName evidence="1">Spatacsin C-terminal domain-containing protein</fullName>
    </recommendedName>
</protein>
<accession>S8CSA4</accession>
<dbReference type="PANTHER" id="PTHR13650">
    <property type="entry name" value="SPATACSIN"/>
    <property type="match status" value="1"/>
</dbReference>
<reference evidence="2 3" key="1">
    <citation type="journal article" date="2013" name="BMC Genomics">
        <title>The miniature genome of a carnivorous plant Genlisea aurea contains a low number of genes and short non-coding sequences.</title>
        <authorList>
            <person name="Leushkin E.V."/>
            <person name="Sutormin R.A."/>
            <person name="Nabieva E.R."/>
            <person name="Penin A.A."/>
            <person name="Kondrashov A.S."/>
            <person name="Logacheva M.D."/>
        </authorList>
    </citation>
    <scope>NUCLEOTIDE SEQUENCE [LARGE SCALE GENOMIC DNA]</scope>
</reference>
<dbReference type="PANTHER" id="PTHR13650:SF0">
    <property type="entry name" value="SPATACSIN"/>
    <property type="match status" value="1"/>
</dbReference>